<proteinExistence type="predicted"/>
<name>A0A9D2I5L2_9FIRM</name>
<evidence type="ECO:0000313" key="1">
    <source>
        <dbReference type="EMBL" id="HJA92119.1"/>
    </source>
</evidence>
<dbReference type="AlphaFoldDB" id="A0A9D2I5L2"/>
<protein>
    <recommendedName>
        <fullName evidence="3">DUF5405 domain-containing protein</fullName>
    </recommendedName>
</protein>
<evidence type="ECO:0000313" key="2">
    <source>
        <dbReference type="Proteomes" id="UP000886858"/>
    </source>
</evidence>
<dbReference type="Proteomes" id="UP000886858">
    <property type="component" value="Unassembled WGS sequence"/>
</dbReference>
<dbReference type="EMBL" id="DWYY01000037">
    <property type="protein sequence ID" value="HJA92119.1"/>
    <property type="molecule type" value="Genomic_DNA"/>
</dbReference>
<accession>A0A9D2I5L2</accession>
<sequence>MTRIELDEGYYINTDAMNYTLKRKQIRRADDGSEREVEKVIGHYGTLIKAIRAAAEVSATEKTKSICLKVNEYLEGLNAAVKKACEALTEKKEGRTSEK</sequence>
<reference evidence="1" key="2">
    <citation type="submission" date="2021-04" db="EMBL/GenBank/DDBJ databases">
        <authorList>
            <person name="Gilroy R."/>
        </authorList>
    </citation>
    <scope>NUCLEOTIDE SEQUENCE</scope>
    <source>
        <strain evidence="1">CHK179-7159</strain>
    </source>
</reference>
<evidence type="ECO:0008006" key="3">
    <source>
        <dbReference type="Google" id="ProtNLM"/>
    </source>
</evidence>
<reference evidence="1" key="1">
    <citation type="journal article" date="2021" name="PeerJ">
        <title>Extensive microbial diversity within the chicken gut microbiome revealed by metagenomics and culture.</title>
        <authorList>
            <person name="Gilroy R."/>
            <person name="Ravi A."/>
            <person name="Getino M."/>
            <person name="Pursley I."/>
            <person name="Horton D.L."/>
            <person name="Alikhan N.F."/>
            <person name="Baker D."/>
            <person name="Gharbi K."/>
            <person name="Hall N."/>
            <person name="Watson M."/>
            <person name="Adriaenssens E.M."/>
            <person name="Foster-Nyarko E."/>
            <person name="Jarju S."/>
            <person name="Secka A."/>
            <person name="Antonio M."/>
            <person name="Oren A."/>
            <person name="Chaudhuri R.R."/>
            <person name="La Ragione R."/>
            <person name="Hildebrand F."/>
            <person name="Pallen M.J."/>
        </authorList>
    </citation>
    <scope>NUCLEOTIDE SEQUENCE</scope>
    <source>
        <strain evidence="1">CHK179-7159</strain>
    </source>
</reference>
<gene>
    <name evidence="1" type="ORF">H9717_03220</name>
</gene>
<organism evidence="1 2">
    <name type="scientific">Candidatus Eisenbergiella merdipullorum</name>
    <dbReference type="NCBI Taxonomy" id="2838553"/>
    <lineage>
        <taxon>Bacteria</taxon>
        <taxon>Bacillati</taxon>
        <taxon>Bacillota</taxon>
        <taxon>Clostridia</taxon>
        <taxon>Lachnospirales</taxon>
        <taxon>Lachnospiraceae</taxon>
        <taxon>Eisenbergiella</taxon>
    </lineage>
</organism>
<comment type="caution">
    <text evidence="1">The sequence shown here is derived from an EMBL/GenBank/DDBJ whole genome shotgun (WGS) entry which is preliminary data.</text>
</comment>